<reference evidence="2" key="2">
    <citation type="journal article" date="2008" name="Nucleic Acids Res.">
        <title>The rice annotation project database (RAP-DB): 2008 update.</title>
        <authorList>
            <consortium name="The rice annotation project (RAP)"/>
        </authorList>
    </citation>
    <scope>GENOME REANNOTATION</scope>
    <source>
        <strain evidence="2">cv. Nipponbare</strain>
    </source>
</reference>
<protein>
    <submittedName>
        <fullName evidence="1">Os11g0543900 protein</fullName>
    </submittedName>
</protein>
<evidence type="ECO:0000313" key="2">
    <source>
        <dbReference type="Proteomes" id="UP000000763"/>
    </source>
</evidence>
<accession>A0A0P0Y318</accession>
<evidence type="ECO:0000313" key="1">
    <source>
        <dbReference type="EMBL" id="BAF28411.1"/>
    </source>
</evidence>
<dbReference type="Gramene" id="Os11t0543900-01">
    <property type="protein sequence ID" value="Os11t0543900-01"/>
    <property type="gene ID" value="Os11g0543900"/>
</dbReference>
<name>A0A0P0Y318_ORYSJ</name>
<dbReference type="EMBL" id="AP008217">
    <property type="protein sequence ID" value="BAF28411.1"/>
    <property type="molecule type" value="Genomic_DNA"/>
</dbReference>
<dbReference type="Proteomes" id="UP000000763">
    <property type="component" value="Chromosome 11"/>
</dbReference>
<dbReference type="KEGG" id="dosa:Os11g0543900"/>
<dbReference type="AlphaFoldDB" id="A0A0P0Y318"/>
<sequence length="115" mass="12810">MLKLNSTINAGNGSIVDAYQQWWLRRRLLRRAFPLPHQDRHRRGSESWSWAVKRVVVVALVVAAKKLELDDTGAAVAVAAARSMVYHGRGEGGRRRAAELMGRGGGGGDSYLWRR</sequence>
<organism evidence="1 2">
    <name type="scientific">Oryza sativa subsp. japonica</name>
    <name type="common">Rice</name>
    <dbReference type="NCBI Taxonomy" id="39947"/>
    <lineage>
        <taxon>Eukaryota</taxon>
        <taxon>Viridiplantae</taxon>
        <taxon>Streptophyta</taxon>
        <taxon>Embryophyta</taxon>
        <taxon>Tracheophyta</taxon>
        <taxon>Spermatophyta</taxon>
        <taxon>Magnoliopsida</taxon>
        <taxon>Liliopsida</taxon>
        <taxon>Poales</taxon>
        <taxon>Poaceae</taxon>
        <taxon>BOP clade</taxon>
        <taxon>Oryzoideae</taxon>
        <taxon>Oryzeae</taxon>
        <taxon>Oryzinae</taxon>
        <taxon>Oryza</taxon>
        <taxon>Oryza sativa</taxon>
    </lineage>
</organism>
<proteinExistence type="predicted"/>
<gene>
    <name evidence="1" type="ordered locus">Os11g0543900</name>
</gene>
<reference evidence="1 2" key="1">
    <citation type="journal article" date="2005" name="Nature">
        <title>The map-based sequence of the rice genome.</title>
        <authorList>
            <consortium name="International rice genome sequencing project (IRGSP)"/>
            <person name="Matsumoto T."/>
            <person name="Wu J."/>
            <person name="Kanamori H."/>
            <person name="Katayose Y."/>
            <person name="Fujisawa M."/>
            <person name="Namiki N."/>
            <person name="Mizuno H."/>
            <person name="Yamamoto K."/>
            <person name="Antonio B.A."/>
            <person name="Baba T."/>
            <person name="Sakata K."/>
            <person name="Nagamura Y."/>
            <person name="Aoki H."/>
            <person name="Arikawa K."/>
            <person name="Arita K."/>
            <person name="Bito T."/>
            <person name="Chiden Y."/>
            <person name="Fujitsuka N."/>
            <person name="Fukunaka R."/>
            <person name="Hamada M."/>
            <person name="Harada C."/>
            <person name="Hayashi A."/>
            <person name="Hijishita S."/>
            <person name="Honda M."/>
            <person name="Hosokawa S."/>
            <person name="Ichikawa Y."/>
            <person name="Idonuma A."/>
            <person name="Iijima M."/>
            <person name="Ikeda M."/>
            <person name="Ikeno M."/>
            <person name="Ito K."/>
            <person name="Ito S."/>
            <person name="Ito T."/>
            <person name="Ito Y."/>
            <person name="Ito Y."/>
            <person name="Iwabuchi A."/>
            <person name="Kamiya K."/>
            <person name="Karasawa W."/>
            <person name="Kurita K."/>
            <person name="Katagiri S."/>
            <person name="Kikuta A."/>
            <person name="Kobayashi H."/>
            <person name="Kobayashi N."/>
            <person name="Machita K."/>
            <person name="Maehara T."/>
            <person name="Masukawa M."/>
            <person name="Mizubayashi T."/>
            <person name="Mukai Y."/>
            <person name="Nagasaki H."/>
            <person name="Nagata Y."/>
            <person name="Naito S."/>
            <person name="Nakashima M."/>
            <person name="Nakama Y."/>
            <person name="Nakamichi Y."/>
            <person name="Nakamura M."/>
            <person name="Meguro A."/>
            <person name="Negishi M."/>
            <person name="Ohta I."/>
            <person name="Ohta T."/>
            <person name="Okamoto M."/>
            <person name="Ono N."/>
            <person name="Saji S."/>
            <person name="Sakaguchi M."/>
            <person name="Sakai K."/>
            <person name="Shibata M."/>
            <person name="Shimokawa T."/>
            <person name="Song J."/>
            <person name="Takazaki Y."/>
            <person name="Terasawa K."/>
            <person name="Tsugane M."/>
            <person name="Tsuji K."/>
            <person name="Ueda S."/>
            <person name="Waki K."/>
            <person name="Yamagata H."/>
            <person name="Yamamoto M."/>
            <person name="Yamamoto S."/>
            <person name="Yamane H."/>
            <person name="Yoshiki S."/>
            <person name="Yoshihara R."/>
            <person name="Yukawa K."/>
            <person name="Zhong H."/>
            <person name="Yano M."/>
            <person name="Yuan Q."/>
            <person name="Ouyang S."/>
            <person name="Liu J."/>
            <person name="Jones K.M."/>
            <person name="Gansberger K."/>
            <person name="Moffat K."/>
            <person name="Hill J."/>
            <person name="Bera J."/>
            <person name="Fadrosh D."/>
            <person name="Jin S."/>
            <person name="Johri S."/>
            <person name="Kim M."/>
            <person name="Overton L."/>
            <person name="Reardon M."/>
            <person name="Tsitrin T."/>
            <person name="Vuong H."/>
            <person name="Weaver B."/>
            <person name="Ciecko A."/>
            <person name="Tallon L."/>
            <person name="Jackson J."/>
            <person name="Pai G."/>
            <person name="Aken S.V."/>
            <person name="Utterback T."/>
            <person name="Reidmuller S."/>
            <person name="Feldblyum T."/>
            <person name="Hsiao J."/>
            <person name="Zismann V."/>
            <person name="Iobst S."/>
            <person name="de Vazeille A.R."/>
            <person name="Buell C.R."/>
            <person name="Ying K."/>
            <person name="Li Y."/>
            <person name="Lu T."/>
            <person name="Huang Y."/>
            <person name="Zhao Q."/>
            <person name="Feng Q."/>
            <person name="Zhang L."/>
            <person name="Zhu J."/>
            <person name="Weng Q."/>
            <person name="Mu J."/>
            <person name="Lu Y."/>
            <person name="Fan D."/>
            <person name="Liu Y."/>
            <person name="Guan J."/>
            <person name="Zhang Y."/>
            <person name="Yu S."/>
            <person name="Liu X."/>
            <person name="Zhang Y."/>
            <person name="Hong G."/>
            <person name="Han B."/>
            <person name="Choisne N."/>
            <person name="Demange N."/>
            <person name="Orjeda G."/>
            <person name="Samain S."/>
            <person name="Cattolico L."/>
            <person name="Pelletier E."/>
            <person name="Couloux A."/>
            <person name="Segurens B."/>
            <person name="Wincker P."/>
            <person name="D'Hont A."/>
            <person name="Scarpelli C."/>
            <person name="Weissenbach J."/>
            <person name="Salanoubat M."/>
            <person name="Quetier F."/>
            <person name="Yu Y."/>
            <person name="Kim H.R."/>
            <person name="Rambo T."/>
            <person name="Currie J."/>
            <person name="Collura K."/>
            <person name="Luo M."/>
            <person name="Yang T."/>
            <person name="Ammiraju J.S.S."/>
            <person name="Engler F."/>
            <person name="Soderlund C."/>
            <person name="Wing R.A."/>
            <person name="Palmer L.E."/>
            <person name="de la Bastide M."/>
            <person name="Spiegel L."/>
            <person name="Nascimento L."/>
            <person name="Zutavern T."/>
            <person name="O'Shaughnessy A."/>
            <person name="Dike S."/>
            <person name="Dedhia N."/>
            <person name="Preston R."/>
            <person name="Balija V."/>
            <person name="McCombie W.R."/>
            <person name="Chow T."/>
            <person name="Chen H."/>
            <person name="Chung M."/>
            <person name="Chen C."/>
            <person name="Shaw J."/>
            <person name="Wu H."/>
            <person name="Hsiao K."/>
            <person name="Chao Y."/>
            <person name="Chu M."/>
            <person name="Cheng C."/>
            <person name="Hour A."/>
            <person name="Lee P."/>
            <person name="Lin S."/>
            <person name="Lin Y."/>
            <person name="Liou J."/>
            <person name="Liu S."/>
            <person name="Hsing Y."/>
            <person name="Raghuvanshi S."/>
            <person name="Mohanty A."/>
            <person name="Bharti A.K."/>
            <person name="Gaur A."/>
            <person name="Gupta V."/>
            <person name="Kumar D."/>
            <person name="Ravi V."/>
            <person name="Vij S."/>
            <person name="Kapur A."/>
            <person name="Khurana P."/>
            <person name="Khurana P."/>
            <person name="Khurana J.P."/>
            <person name="Tyagi A.K."/>
            <person name="Gaikwad K."/>
            <person name="Singh A."/>
            <person name="Dalal V."/>
            <person name="Srivastava S."/>
            <person name="Dixit A."/>
            <person name="Pal A.K."/>
            <person name="Ghazi I.A."/>
            <person name="Yadav M."/>
            <person name="Pandit A."/>
            <person name="Bhargava A."/>
            <person name="Sureshbabu K."/>
            <person name="Batra K."/>
            <person name="Sharma T.R."/>
            <person name="Mohapatra T."/>
            <person name="Singh N.K."/>
            <person name="Messing J."/>
            <person name="Nelson A.B."/>
            <person name="Fuks G."/>
            <person name="Kavchok S."/>
            <person name="Keizer G."/>
            <person name="Linton E."/>
            <person name="Llaca V."/>
            <person name="Song R."/>
            <person name="Tanyolac B."/>
            <person name="Young S."/>
            <person name="Ho-Il K."/>
            <person name="Hahn J.H."/>
            <person name="Sangsakoo G."/>
            <person name="Vanavichit A."/>
            <person name="de Mattos Luiz.A.T."/>
            <person name="Zimmer P.D."/>
            <person name="Malone G."/>
            <person name="Dellagostin O."/>
            <person name="de Oliveira A.C."/>
            <person name="Bevan M."/>
            <person name="Bancroft I."/>
            <person name="Minx P."/>
            <person name="Cordum H."/>
            <person name="Wilson R."/>
            <person name="Cheng Z."/>
            <person name="Jin W."/>
            <person name="Jiang J."/>
            <person name="Leong S.A."/>
            <person name="Iwama H."/>
            <person name="Gojobori T."/>
            <person name="Itoh T."/>
            <person name="Niimura Y."/>
            <person name="Fujii Y."/>
            <person name="Habara T."/>
            <person name="Sakai H."/>
            <person name="Sato Y."/>
            <person name="Wilson G."/>
            <person name="Kumar K."/>
            <person name="McCouch S."/>
            <person name="Juretic N."/>
            <person name="Hoen D."/>
            <person name="Wright S."/>
            <person name="Bruskiewich R."/>
            <person name="Bureau T."/>
            <person name="Miyao A."/>
            <person name="Hirochika H."/>
            <person name="Nishikawa T."/>
            <person name="Kadowaki K."/>
            <person name="Sugiura M."/>
            <person name="Burr B."/>
            <person name="Sasaki T."/>
        </authorList>
    </citation>
    <scope>NUCLEOTIDE SEQUENCE [LARGE SCALE GENOMIC DNA]</scope>
    <source>
        <strain evidence="2">cv. Nipponbare</strain>
    </source>
</reference>